<dbReference type="GO" id="GO:0003700">
    <property type="term" value="F:DNA-binding transcription factor activity"/>
    <property type="evidence" value="ECO:0007669"/>
    <property type="project" value="TreeGrafter"/>
</dbReference>
<dbReference type="SMART" id="SM00354">
    <property type="entry name" value="HTH_LACI"/>
    <property type="match status" value="1"/>
</dbReference>
<evidence type="ECO:0000256" key="3">
    <source>
        <dbReference type="ARBA" id="ARBA00023163"/>
    </source>
</evidence>
<dbReference type="Proteomes" id="UP000610303">
    <property type="component" value="Unassembled WGS sequence"/>
</dbReference>
<dbReference type="InterPro" id="IPR000843">
    <property type="entry name" value="HTH_LacI"/>
</dbReference>
<dbReference type="PROSITE" id="PS50932">
    <property type="entry name" value="HTH_LACI_2"/>
    <property type="match status" value="1"/>
</dbReference>
<dbReference type="CDD" id="cd06267">
    <property type="entry name" value="PBP1_LacI_sugar_binding-like"/>
    <property type="match status" value="1"/>
</dbReference>
<keyword evidence="1" id="KW-0805">Transcription regulation</keyword>
<dbReference type="PANTHER" id="PTHR30146">
    <property type="entry name" value="LACI-RELATED TRANSCRIPTIONAL REPRESSOR"/>
    <property type="match status" value="1"/>
</dbReference>
<reference evidence="5" key="2">
    <citation type="submission" date="2020-09" db="EMBL/GenBank/DDBJ databases">
        <authorList>
            <person name="Sun Q."/>
            <person name="Ohkuma M."/>
        </authorList>
    </citation>
    <scope>NUCLEOTIDE SEQUENCE</scope>
    <source>
        <strain evidence="5">JCM 3346</strain>
    </source>
</reference>
<dbReference type="GO" id="GO:0000976">
    <property type="term" value="F:transcription cis-regulatory region binding"/>
    <property type="evidence" value="ECO:0007669"/>
    <property type="project" value="TreeGrafter"/>
</dbReference>
<dbReference type="CDD" id="cd01392">
    <property type="entry name" value="HTH_LacI"/>
    <property type="match status" value="1"/>
</dbReference>
<reference evidence="5" key="1">
    <citation type="journal article" date="2014" name="Int. J. Syst. Evol. Microbiol.">
        <title>Complete genome sequence of Corynebacterium casei LMG S-19264T (=DSM 44701T), isolated from a smear-ripened cheese.</title>
        <authorList>
            <consortium name="US DOE Joint Genome Institute (JGI-PGF)"/>
            <person name="Walter F."/>
            <person name="Albersmeier A."/>
            <person name="Kalinowski J."/>
            <person name="Ruckert C."/>
        </authorList>
    </citation>
    <scope>NUCLEOTIDE SEQUENCE</scope>
    <source>
        <strain evidence="5">JCM 3346</strain>
    </source>
</reference>
<dbReference type="Pfam" id="PF00356">
    <property type="entry name" value="LacI"/>
    <property type="match status" value="1"/>
</dbReference>
<accession>A0A918FG79</accession>
<gene>
    <name evidence="5" type="ORF">GCM10010196_32360</name>
</gene>
<evidence type="ECO:0000256" key="1">
    <source>
        <dbReference type="ARBA" id="ARBA00023015"/>
    </source>
</evidence>
<dbReference type="Gene3D" id="3.40.50.2300">
    <property type="match status" value="2"/>
</dbReference>
<evidence type="ECO:0000256" key="2">
    <source>
        <dbReference type="ARBA" id="ARBA00023125"/>
    </source>
</evidence>
<dbReference type="InterPro" id="IPR028082">
    <property type="entry name" value="Peripla_BP_I"/>
</dbReference>
<organism evidence="5 6">
    <name type="scientific">Agromyces mediolanus</name>
    <name type="common">Corynebacterium mediolanum</name>
    <dbReference type="NCBI Taxonomy" id="41986"/>
    <lineage>
        <taxon>Bacteria</taxon>
        <taxon>Bacillati</taxon>
        <taxon>Actinomycetota</taxon>
        <taxon>Actinomycetes</taxon>
        <taxon>Micrococcales</taxon>
        <taxon>Microbacteriaceae</taxon>
        <taxon>Agromyces</taxon>
    </lineage>
</organism>
<dbReference type="AlphaFoldDB" id="A0A918FG79"/>
<evidence type="ECO:0000313" key="5">
    <source>
        <dbReference type="EMBL" id="GGR35855.1"/>
    </source>
</evidence>
<keyword evidence="6" id="KW-1185">Reference proteome</keyword>
<comment type="caution">
    <text evidence="5">The sequence shown here is derived from an EMBL/GenBank/DDBJ whole genome shotgun (WGS) entry which is preliminary data.</text>
</comment>
<evidence type="ECO:0000313" key="6">
    <source>
        <dbReference type="Proteomes" id="UP000610303"/>
    </source>
</evidence>
<dbReference type="InterPro" id="IPR010982">
    <property type="entry name" value="Lambda_DNA-bd_dom_sf"/>
</dbReference>
<dbReference type="PANTHER" id="PTHR30146:SF153">
    <property type="entry name" value="LACTOSE OPERON REPRESSOR"/>
    <property type="match status" value="1"/>
</dbReference>
<dbReference type="InterPro" id="IPR046335">
    <property type="entry name" value="LacI/GalR-like_sensor"/>
</dbReference>
<dbReference type="RefSeq" id="WP_189086443.1">
    <property type="nucleotide sequence ID" value="NZ_BMRJ01000005.1"/>
</dbReference>
<feature type="domain" description="HTH lacI-type" evidence="4">
    <location>
        <begin position="3"/>
        <end position="57"/>
    </location>
</feature>
<keyword evidence="2" id="KW-0238">DNA-binding</keyword>
<dbReference type="Pfam" id="PF13377">
    <property type="entry name" value="Peripla_BP_3"/>
    <property type="match status" value="1"/>
</dbReference>
<keyword evidence="3" id="KW-0804">Transcription</keyword>
<dbReference type="SUPFAM" id="SSF47413">
    <property type="entry name" value="lambda repressor-like DNA-binding domains"/>
    <property type="match status" value="1"/>
</dbReference>
<name>A0A918FG79_AGRME</name>
<dbReference type="Gene3D" id="1.10.260.40">
    <property type="entry name" value="lambda repressor-like DNA-binding domains"/>
    <property type="match status" value="1"/>
</dbReference>
<protein>
    <submittedName>
        <fullName evidence="5">LacI family transcriptional regulator</fullName>
    </submittedName>
</protein>
<proteinExistence type="predicted"/>
<dbReference type="SUPFAM" id="SSF53822">
    <property type="entry name" value="Periplasmic binding protein-like I"/>
    <property type="match status" value="1"/>
</dbReference>
<evidence type="ECO:0000259" key="4">
    <source>
        <dbReference type="PROSITE" id="PS50932"/>
    </source>
</evidence>
<dbReference type="EMBL" id="BMRJ01000005">
    <property type="protein sequence ID" value="GGR35855.1"/>
    <property type="molecule type" value="Genomic_DNA"/>
</dbReference>
<sequence>MGTTLKDLAGHLGISAAAVSMALNGKPGVSEQTREEVRRAAEELGYRPNRTGQALRLSRTNTIGVYFPSTVMEYSLYFAEIMRGIVAGFADTELSPLLLPSAGDTGHVRDFPDVDGFVVVEPHSDDLGMFELLRSGRATVCIDPPPASAEAPWGVVEADAPAATRDSLRHLVARGAVRPGLLTIESVSEWSRTIEASYRGWCAEHGIDPAVIAISARQSNEEILELLGQELGAPVPCDGLFVAGDAVAPRIAGLLRTMGRSPDGGFPLVSGVDSTMMEFHTPPISAIDLNPYGYGMHAARMMAALLREPGRPAAPRIEQLPAPLIVRGT</sequence>